<accession>A0ABU0ME00</accession>
<organism evidence="1 2">
    <name type="scientific">Azospirillum picis</name>
    <dbReference type="NCBI Taxonomy" id="488438"/>
    <lineage>
        <taxon>Bacteria</taxon>
        <taxon>Pseudomonadati</taxon>
        <taxon>Pseudomonadota</taxon>
        <taxon>Alphaproteobacteria</taxon>
        <taxon>Rhodospirillales</taxon>
        <taxon>Azospirillaceae</taxon>
        <taxon>Azospirillum</taxon>
    </lineage>
</organism>
<comment type="caution">
    <text evidence="1">The sequence shown here is derived from an EMBL/GenBank/DDBJ whole genome shotgun (WGS) entry which is preliminary data.</text>
</comment>
<sequence length="73" mass="7712">MAGVCCLCRQRRAGGLGPDLERLGAGLPIVGNGAMVAAEMEEVGGRVVNGQEALDLAGSLKRFLCRSRRRVGW</sequence>
<keyword evidence="2" id="KW-1185">Reference proteome</keyword>
<reference evidence="1 2" key="1">
    <citation type="submission" date="2023-07" db="EMBL/GenBank/DDBJ databases">
        <title>Genomic Encyclopedia of Type Strains, Phase IV (KMG-IV): sequencing the most valuable type-strain genomes for metagenomic binning, comparative biology and taxonomic classification.</title>
        <authorList>
            <person name="Goeker M."/>
        </authorList>
    </citation>
    <scope>NUCLEOTIDE SEQUENCE [LARGE SCALE GENOMIC DNA]</scope>
    <source>
        <strain evidence="1 2">DSM 19922</strain>
    </source>
</reference>
<evidence type="ECO:0000313" key="2">
    <source>
        <dbReference type="Proteomes" id="UP001244552"/>
    </source>
</evidence>
<gene>
    <name evidence="1" type="ORF">QO018_000469</name>
</gene>
<name>A0ABU0ME00_9PROT</name>
<dbReference type="Proteomes" id="UP001244552">
    <property type="component" value="Unassembled WGS sequence"/>
</dbReference>
<proteinExistence type="predicted"/>
<protein>
    <submittedName>
        <fullName evidence="1">Uncharacterized protein</fullName>
    </submittedName>
</protein>
<evidence type="ECO:0000313" key="1">
    <source>
        <dbReference type="EMBL" id="MDQ0531637.1"/>
    </source>
</evidence>
<dbReference type="EMBL" id="JAUSVU010000001">
    <property type="protein sequence ID" value="MDQ0531637.1"/>
    <property type="molecule type" value="Genomic_DNA"/>
</dbReference>